<dbReference type="AlphaFoldDB" id="A0A819TRD6"/>
<evidence type="ECO:0000256" key="1">
    <source>
        <dbReference type="SAM" id="MobiDB-lite"/>
    </source>
</evidence>
<dbReference type="Proteomes" id="UP000663842">
    <property type="component" value="Unassembled WGS sequence"/>
</dbReference>
<protein>
    <submittedName>
        <fullName evidence="2">Uncharacterized protein</fullName>
    </submittedName>
</protein>
<proteinExistence type="predicted"/>
<dbReference type="EMBL" id="CAJOBG010006092">
    <property type="protein sequence ID" value="CAF4175936.1"/>
    <property type="molecule type" value="Genomic_DNA"/>
</dbReference>
<dbReference type="EMBL" id="CAJOBF010003289">
    <property type="protein sequence ID" value="CAF4083740.1"/>
    <property type="molecule type" value="Genomic_DNA"/>
</dbReference>
<dbReference type="Proteomes" id="UP000663866">
    <property type="component" value="Unassembled WGS sequence"/>
</dbReference>
<feature type="region of interest" description="Disordered" evidence="1">
    <location>
        <begin position="15"/>
        <end position="66"/>
    </location>
</feature>
<name>A0A819TRD6_9BILA</name>
<sequence>MSNSLAKKFDKIVSKLGSKAKETTEQHANKDDITAEGNGENQHESILQRMKGHLGQSHGSFKREHNYQTQGAPPIQIIIDDLKDSPFKAQIRRLSTSSNLK</sequence>
<reference evidence="2" key="1">
    <citation type="submission" date="2021-02" db="EMBL/GenBank/DDBJ databases">
        <authorList>
            <person name="Nowell W R."/>
        </authorList>
    </citation>
    <scope>NUCLEOTIDE SEQUENCE</scope>
</reference>
<accession>A0A819TRD6</accession>
<evidence type="ECO:0000313" key="5">
    <source>
        <dbReference type="Proteomes" id="UP000663866"/>
    </source>
</evidence>
<organism evidence="2 4">
    <name type="scientific">Rotaria magnacalcarata</name>
    <dbReference type="NCBI Taxonomy" id="392030"/>
    <lineage>
        <taxon>Eukaryota</taxon>
        <taxon>Metazoa</taxon>
        <taxon>Spiralia</taxon>
        <taxon>Gnathifera</taxon>
        <taxon>Rotifera</taxon>
        <taxon>Eurotatoria</taxon>
        <taxon>Bdelloidea</taxon>
        <taxon>Philodinida</taxon>
        <taxon>Philodinidae</taxon>
        <taxon>Rotaria</taxon>
    </lineage>
</organism>
<evidence type="ECO:0000313" key="4">
    <source>
        <dbReference type="Proteomes" id="UP000663842"/>
    </source>
</evidence>
<evidence type="ECO:0000313" key="3">
    <source>
        <dbReference type="EMBL" id="CAF4175936.1"/>
    </source>
</evidence>
<feature type="compositionally biased region" description="Basic and acidic residues" evidence="1">
    <location>
        <begin position="15"/>
        <end position="33"/>
    </location>
</feature>
<evidence type="ECO:0000313" key="2">
    <source>
        <dbReference type="EMBL" id="CAF4083740.1"/>
    </source>
</evidence>
<comment type="caution">
    <text evidence="2">The sequence shown here is derived from an EMBL/GenBank/DDBJ whole genome shotgun (WGS) entry which is preliminary data.</text>
</comment>
<gene>
    <name evidence="3" type="ORF">OVN521_LOCUS24987</name>
    <name evidence="2" type="ORF">UXM345_LOCUS21238</name>
</gene>
<keyword evidence="5" id="KW-1185">Reference proteome</keyword>